<dbReference type="InterPro" id="IPR036108">
    <property type="entry name" value="4pyrrol_syn_uPrphyn_synt_sf"/>
</dbReference>
<dbReference type="GO" id="GO:0006780">
    <property type="term" value="P:uroporphyrinogen III biosynthetic process"/>
    <property type="evidence" value="ECO:0000318"/>
    <property type="project" value="GO_Central"/>
</dbReference>
<evidence type="ECO:0000256" key="3">
    <source>
        <dbReference type="ARBA" id="ARBA00013109"/>
    </source>
</evidence>
<dbReference type="EC" id="4.2.1.75" evidence="3 7"/>
<dbReference type="STRING" id="88036.D8QNY2"/>
<name>D8QNY2_SELML</name>
<dbReference type="FunCoup" id="D8QNY2">
    <property type="interactions" value="1517"/>
</dbReference>
<dbReference type="Gene3D" id="3.40.50.10090">
    <property type="match status" value="2"/>
</dbReference>
<keyword evidence="10" id="KW-1185">Reference proteome</keyword>
<evidence type="ECO:0000256" key="4">
    <source>
        <dbReference type="ARBA" id="ARBA00023239"/>
    </source>
</evidence>
<dbReference type="OMA" id="SHEIQDG"/>
<dbReference type="InterPro" id="IPR039793">
    <property type="entry name" value="UROS/Hem4"/>
</dbReference>
<evidence type="ECO:0000313" key="10">
    <source>
        <dbReference type="Proteomes" id="UP000001514"/>
    </source>
</evidence>
<dbReference type="CDD" id="cd06578">
    <property type="entry name" value="HemD"/>
    <property type="match status" value="1"/>
</dbReference>
<evidence type="ECO:0000256" key="1">
    <source>
        <dbReference type="ARBA" id="ARBA00004772"/>
    </source>
</evidence>
<dbReference type="HOGENOM" id="CLU_011276_9_2_1"/>
<dbReference type="UniPathway" id="UPA00251">
    <property type="reaction ID" value="UER00320"/>
</dbReference>
<keyword evidence="4 7" id="KW-0456">Lyase</keyword>
<dbReference type="GO" id="GO:0006782">
    <property type="term" value="P:protoporphyrinogen IX biosynthetic process"/>
    <property type="evidence" value="ECO:0007669"/>
    <property type="project" value="UniProtKB-UniRule"/>
</dbReference>
<comment type="function">
    <text evidence="7">Catalyzes cyclization of the linear tetrapyrrole, hydroxymethylbilane, to the macrocyclic uroporphyrinogen III.</text>
</comment>
<evidence type="ECO:0000313" key="9">
    <source>
        <dbReference type="EMBL" id="EFJ38189.1"/>
    </source>
</evidence>
<evidence type="ECO:0000259" key="8">
    <source>
        <dbReference type="Pfam" id="PF02602"/>
    </source>
</evidence>
<dbReference type="PANTHER" id="PTHR38042:SF1">
    <property type="entry name" value="UROPORPHYRINOGEN-III SYNTHASE, CHLOROPLASTIC"/>
    <property type="match status" value="1"/>
</dbReference>
<evidence type="ECO:0000256" key="5">
    <source>
        <dbReference type="ARBA" id="ARBA00023244"/>
    </source>
</evidence>
<dbReference type="InParanoid" id="D8QNY2"/>
<comment type="pathway">
    <text evidence="1 7">Porphyrin-containing compound metabolism; protoporphyrin-IX biosynthesis; coproporphyrinogen-III from 5-aminolevulinate: step 3/4.</text>
</comment>
<dbReference type="eggNOG" id="ENOG502QST9">
    <property type="taxonomic scope" value="Eukaryota"/>
</dbReference>
<dbReference type="KEGG" id="smo:SELMODRAFT_403066"/>
<evidence type="ECO:0000256" key="6">
    <source>
        <dbReference type="ARBA" id="ARBA00048617"/>
    </source>
</evidence>
<reference evidence="9 10" key="1">
    <citation type="journal article" date="2011" name="Science">
        <title>The Selaginella genome identifies genetic changes associated with the evolution of vascular plants.</title>
        <authorList>
            <person name="Banks J.A."/>
            <person name="Nishiyama T."/>
            <person name="Hasebe M."/>
            <person name="Bowman J.L."/>
            <person name="Gribskov M."/>
            <person name="dePamphilis C."/>
            <person name="Albert V.A."/>
            <person name="Aono N."/>
            <person name="Aoyama T."/>
            <person name="Ambrose B.A."/>
            <person name="Ashton N.W."/>
            <person name="Axtell M.J."/>
            <person name="Barker E."/>
            <person name="Barker M.S."/>
            <person name="Bennetzen J.L."/>
            <person name="Bonawitz N.D."/>
            <person name="Chapple C."/>
            <person name="Cheng C."/>
            <person name="Correa L.G."/>
            <person name="Dacre M."/>
            <person name="DeBarry J."/>
            <person name="Dreyer I."/>
            <person name="Elias M."/>
            <person name="Engstrom E.M."/>
            <person name="Estelle M."/>
            <person name="Feng L."/>
            <person name="Finet C."/>
            <person name="Floyd S.K."/>
            <person name="Frommer W.B."/>
            <person name="Fujita T."/>
            <person name="Gramzow L."/>
            <person name="Gutensohn M."/>
            <person name="Harholt J."/>
            <person name="Hattori M."/>
            <person name="Heyl A."/>
            <person name="Hirai T."/>
            <person name="Hiwatashi Y."/>
            <person name="Ishikawa M."/>
            <person name="Iwata M."/>
            <person name="Karol K.G."/>
            <person name="Koehler B."/>
            <person name="Kolukisaoglu U."/>
            <person name="Kubo M."/>
            <person name="Kurata T."/>
            <person name="Lalonde S."/>
            <person name="Li K."/>
            <person name="Li Y."/>
            <person name="Litt A."/>
            <person name="Lyons E."/>
            <person name="Manning G."/>
            <person name="Maruyama T."/>
            <person name="Michael T.P."/>
            <person name="Mikami K."/>
            <person name="Miyazaki S."/>
            <person name="Morinaga S."/>
            <person name="Murata T."/>
            <person name="Mueller-Roeber B."/>
            <person name="Nelson D.R."/>
            <person name="Obara M."/>
            <person name="Oguri Y."/>
            <person name="Olmstead R.G."/>
            <person name="Onodera N."/>
            <person name="Petersen B.L."/>
            <person name="Pils B."/>
            <person name="Prigge M."/>
            <person name="Rensing S.A."/>
            <person name="Riano-Pachon D.M."/>
            <person name="Roberts A.W."/>
            <person name="Sato Y."/>
            <person name="Scheller H.V."/>
            <person name="Schulz B."/>
            <person name="Schulz C."/>
            <person name="Shakirov E.V."/>
            <person name="Shibagaki N."/>
            <person name="Shinohara N."/>
            <person name="Shippen D.E."/>
            <person name="Soerensen I."/>
            <person name="Sotooka R."/>
            <person name="Sugimoto N."/>
            <person name="Sugita M."/>
            <person name="Sumikawa N."/>
            <person name="Tanurdzic M."/>
            <person name="Theissen G."/>
            <person name="Ulvskov P."/>
            <person name="Wakazuki S."/>
            <person name="Weng J.K."/>
            <person name="Willats W.W."/>
            <person name="Wipf D."/>
            <person name="Wolf P.G."/>
            <person name="Yang L."/>
            <person name="Zimmer A.D."/>
            <person name="Zhu Q."/>
            <person name="Mitros T."/>
            <person name="Hellsten U."/>
            <person name="Loque D."/>
            <person name="Otillar R."/>
            <person name="Salamov A."/>
            <person name="Schmutz J."/>
            <person name="Shapiro H."/>
            <person name="Lindquist E."/>
            <person name="Lucas S."/>
            <person name="Rokhsar D."/>
            <person name="Grigoriev I.V."/>
        </authorList>
    </citation>
    <scope>NUCLEOTIDE SEQUENCE [LARGE SCALE GENOMIC DNA]</scope>
</reference>
<proteinExistence type="inferred from homology"/>
<dbReference type="Gramene" id="EFJ38189">
    <property type="protein sequence ID" value="EFJ38189"/>
    <property type="gene ID" value="SELMODRAFT_403066"/>
</dbReference>
<dbReference type="Proteomes" id="UP000001514">
    <property type="component" value="Unassembled WGS sequence"/>
</dbReference>
<evidence type="ECO:0000256" key="2">
    <source>
        <dbReference type="ARBA" id="ARBA00008133"/>
    </source>
</evidence>
<accession>D8QNY2</accession>
<sequence length="299" mass="32233">MALAFGGEIYLDLLGIGLRVSNFAAQTAVVLCSTPAFSSRVTICCQRRNSVVVTRERGKNDKLIKALRNHQIECLELPLIEHTPGPDLHRLALTLQERSFQWIVVTSPEAAAVFANEWKNAGCPKVKVAVVGDGTKQAFRDTVSQPNFEVGFVSSQATAKVLAEELPKPDGGQSLEVLYPASLKASDDLANGLSHRGFKVCRLNTYSTESVKVLPESDVQMALRASVVAFASPTAVKAWMELVAKTHDWNGAAACIGGTSAAAARKAGMEKIFYAHNPGIDGSSQKFAFAAGLRAFWRR</sequence>
<keyword evidence="5 7" id="KW-0627">Porphyrin biosynthesis</keyword>
<dbReference type="EMBL" id="GL377565">
    <property type="protein sequence ID" value="EFJ38189.1"/>
    <property type="molecule type" value="Genomic_DNA"/>
</dbReference>
<dbReference type="SUPFAM" id="SSF69618">
    <property type="entry name" value="HemD-like"/>
    <property type="match status" value="1"/>
</dbReference>
<dbReference type="Pfam" id="PF02602">
    <property type="entry name" value="HEM4"/>
    <property type="match status" value="1"/>
</dbReference>
<dbReference type="PANTHER" id="PTHR38042">
    <property type="entry name" value="UROPORPHYRINOGEN-III SYNTHASE, CHLOROPLASTIC"/>
    <property type="match status" value="1"/>
</dbReference>
<dbReference type="InterPro" id="IPR003754">
    <property type="entry name" value="4pyrrol_synth_uPrphyn_synth"/>
</dbReference>
<gene>
    <name evidence="9" type="ORF">SELMODRAFT_403066</name>
</gene>
<feature type="domain" description="Tetrapyrrole biosynthesis uroporphyrinogen III synthase" evidence="8">
    <location>
        <begin position="62"/>
        <end position="282"/>
    </location>
</feature>
<dbReference type="GO" id="GO:0004852">
    <property type="term" value="F:uroporphyrinogen-III synthase activity"/>
    <property type="evidence" value="ECO:0000318"/>
    <property type="project" value="GO_Central"/>
</dbReference>
<organism evidence="10">
    <name type="scientific">Selaginella moellendorffii</name>
    <name type="common">Spikemoss</name>
    <dbReference type="NCBI Taxonomy" id="88036"/>
    <lineage>
        <taxon>Eukaryota</taxon>
        <taxon>Viridiplantae</taxon>
        <taxon>Streptophyta</taxon>
        <taxon>Embryophyta</taxon>
        <taxon>Tracheophyta</taxon>
        <taxon>Lycopodiopsida</taxon>
        <taxon>Selaginellales</taxon>
        <taxon>Selaginellaceae</taxon>
        <taxon>Selaginella</taxon>
    </lineage>
</organism>
<comment type="similarity">
    <text evidence="2 7">Belongs to the uroporphyrinogen-III synthase family.</text>
</comment>
<dbReference type="GO" id="GO:0009507">
    <property type="term" value="C:chloroplast"/>
    <property type="evidence" value="ECO:0000318"/>
    <property type="project" value="GO_Central"/>
</dbReference>
<comment type="catalytic activity">
    <reaction evidence="6 7">
        <text>hydroxymethylbilane = uroporphyrinogen III + H2O</text>
        <dbReference type="Rhea" id="RHEA:18965"/>
        <dbReference type="ChEBI" id="CHEBI:15377"/>
        <dbReference type="ChEBI" id="CHEBI:57308"/>
        <dbReference type="ChEBI" id="CHEBI:57845"/>
        <dbReference type="EC" id="4.2.1.75"/>
    </reaction>
</comment>
<protein>
    <recommendedName>
        <fullName evidence="3 7">Uroporphyrinogen-III synthase</fullName>
        <ecNumber evidence="3 7">4.2.1.75</ecNumber>
    </recommendedName>
</protein>
<evidence type="ECO:0000256" key="7">
    <source>
        <dbReference type="RuleBase" id="RU366031"/>
    </source>
</evidence>
<dbReference type="AlphaFoldDB" id="D8QNY2"/>